<protein>
    <submittedName>
        <fullName evidence="2">Uncharacterized protein</fullName>
    </submittedName>
</protein>
<reference evidence="2" key="1">
    <citation type="submission" date="2022-04" db="EMBL/GenBank/DDBJ databases">
        <title>Carnegiea gigantea Genome sequencing and assembly v2.</title>
        <authorList>
            <person name="Copetti D."/>
            <person name="Sanderson M.J."/>
            <person name="Burquez A."/>
            <person name="Wojciechowski M.F."/>
        </authorList>
    </citation>
    <scope>NUCLEOTIDE SEQUENCE</scope>
    <source>
        <strain evidence="2">SGP5-SGP5p</strain>
        <tissue evidence="2">Aerial part</tissue>
    </source>
</reference>
<proteinExistence type="predicted"/>
<name>A0A9Q1KLZ8_9CARY</name>
<sequence>MEREVGEVQGQSPGGEEQPKASIAKRVQTRPWPRNPSSMHSSRTYTRTKWLRRVGDASPLGSLENANVEAIMRAVAKEGFPTGEVRVDDVKGCVDVGMVAEEGAAGAAEGTAGGDGGWQSLCDVVVDAGAMVTDEKYDEGVAKDGPEVVTQSEKVGTYDGPMAAELMPYAVRRMIRKLRPVRLHRRRHPQLLKASLMRSMFMSLISYFSAEGRDGSGTPYAVAVVVTMSQEDSSPTSAKATHGRQPPRDNTSHL</sequence>
<dbReference type="AlphaFoldDB" id="A0A9Q1KLZ8"/>
<gene>
    <name evidence="2" type="ORF">Cgig2_006579</name>
</gene>
<evidence type="ECO:0000256" key="1">
    <source>
        <dbReference type="SAM" id="MobiDB-lite"/>
    </source>
</evidence>
<comment type="caution">
    <text evidence="2">The sequence shown here is derived from an EMBL/GenBank/DDBJ whole genome shotgun (WGS) entry which is preliminary data.</text>
</comment>
<accession>A0A9Q1KLZ8</accession>
<feature type="region of interest" description="Disordered" evidence="1">
    <location>
        <begin position="1"/>
        <end position="46"/>
    </location>
</feature>
<feature type="compositionally biased region" description="Polar residues" evidence="1">
    <location>
        <begin position="35"/>
        <end position="46"/>
    </location>
</feature>
<feature type="region of interest" description="Disordered" evidence="1">
    <location>
        <begin position="231"/>
        <end position="254"/>
    </location>
</feature>
<dbReference type="EMBL" id="JAKOGI010000044">
    <property type="protein sequence ID" value="KAJ8446951.1"/>
    <property type="molecule type" value="Genomic_DNA"/>
</dbReference>
<organism evidence="2 3">
    <name type="scientific">Carnegiea gigantea</name>
    <dbReference type="NCBI Taxonomy" id="171969"/>
    <lineage>
        <taxon>Eukaryota</taxon>
        <taxon>Viridiplantae</taxon>
        <taxon>Streptophyta</taxon>
        <taxon>Embryophyta</taxon>
        <taxon>Tracheophyta</taxon>
        <taxon>Spermatophyta</taxon>
        <taxon>Magnoliopsida</taxon>
        <taxon>eudicotyledons</taxon>
        <taxon>Gunneridae</taxon>
        <taxon>Pentapetalae</taxon>
        <taxon>Caryophyllales</taxon>
        <taxon>Cactineae</taxon>
        <taxon>Cactaceae</taxon>
        <taxon>Cactoideae</taxon>
        <taxon>Echinocereeae</taxon>
        <taxon>Carnegiea</taxon>
    </lineage>
</organism>
<evidence type="ECO:0000313" key="2">
    <source>
        <dbReference type="EMBL" id="KAJ8446951.1"/>
    </source>
</evidence>
<keyword evidence="3" id="KW-1185">Reference proteome</keyword>
<evidence type="ECO:0000313" key="3">
    <source>
        <dbReference type="Proteomes" id="UP001153076"/>
    </source>
</evidence>
<dbReference type="Proteomes" id="UP001153076">
    <property type="component" value="Unassembled WGS sequence"/>
</dbReference>